<feature type="transmembrane region" description="Helical" evidence="5">
    <location>
        <begin position="49"/>
        <end position="66"/>
    </location>
</feature>
<feature type="transmembrane region" description="Helical" evidence="5">
    <location>
        <begin position="72"/>
        <end position="90"/>
    </location>
</feature>
<dbReference type="InterPro" id="IPR019109">
    <property type="entry name" value="MamF_MmsF"/>
</dbReference>
<dbReference type="RefSeq" id="WP_019225448.1">
    <property type="nucleotide sequence ID" value="NZ_CP046996.1"/>
</dbReference>
<protein>
    <recommendedName>
        <fullName evidence="8">Chloroplast import component protein (Tic20)</fullName>
    </recommendedName>
</protein>
<keyword evidence="4 5" id="KW-0472">Membrane</keyword>
<dbReference type="Pfam" id="PF09685">
    <property type="entry name" value="MamF_MmsF"/>
    <property type="match status" value="1"/>
</dbReference>
<proteinExistence type="predicted"/>
<dbReference type="EMBL" id="CP046996">
    <property type="protein sequence ID" value="QHA00040.1"/>
    <property type="molecule type" value="Genomic_DNA"/>
</dbReference>
<dbReference type="Proteomes" id="UP000430508">
    <property type="component" value="Chromosome"/>
</dbReference>
<evidence type="ECO:0000256" key="4">
    <source>
        <dbReference type="ARBA" id="ARBA00023136"/>
    </source>
</evidence>
<evidence type="ECO:0008006" key="8">
    <source>
        <dbReference type="Google" id="ProtNLM"/>
    </source>
</evidence>
<comment type="subcellular location">
    <subcellularLocation>
        <location evidence="1">Membrane</location>
        <topology evidence="1">Multi-pass membrane protein</topology>
    </subcellularLocation>
</comment>
<evidence type="ECO:0000256" key="5">
    <source>
        <dbReference type="SAM" id="Phobius"/>
    </source>
</evidence>
<keyword evidence="2 5" id="KW-0812">Transmembrane</keyword>
<reference evidence="6 7" key="1">
    <citation type="submission" date="2019-12" db="EMBL/GenBank/DDBJ databases">
        <title>Sequence classification of anaerobic respiratory reductive dehalogenases: First we see many, then we see few.</title>
        <authorList>
            <person name="Molenda O."/>
            <person name="Puentes Jacome L.A."/>
            <person name="Cao X."/>
            <person name="Nesbo C.L."/>
            <person name="Tang S."/>
            <person name="Morson N."/>
            <person name="Patron J."/>
            <person name="Lomheim L."/>
            <person name="Wishart D.S."/>
            <person name="Edwards E.A."/>
        </authorList>
    </citation>
    <scope>NUCLEOTIDE SEQUENCE [LARGE SCALE GENOMIC DNA]</scope>
    <source>
        <strain evidence="6 7">12DCA</strain>
    </source>
</reference>
<name>A0A857DFH8_9FIRM</name>
<dbReference type="AlphaFoldDB" id="A0A857DFH8"/>
<evidence type="ECO:0000256" key="3">
    <source>
        <dbReference type="ARBA" id="ARBA00022989"/>
    </source>
</evidence>
<sequence length="112" mass="12317">MDQQENPTQFTAEDIEKNKVISALAYIIFFLPLIVCSDSPFGKFHANQGLLLLIMGVAGSVILSFIPVLGWLLLPLFSLAILIIAILGLIHTLNGKAKELPVIGKYRIIKNE</sequence>
<organism evidence="6 7">
    <name type="scientific">Dehalobacter restrictus</name>
    <dbReference type="NCBI Taxonomy" id="55583"/>
    <lineage>
        <taxon>Bacteria</taxon>
        <taxon>Bacillati</taxon>
        <taxon>Bacillota</taxon>
        <taxon>Clostridia</taxon>
        <taxon>Eubacteriales</taxon>
        <taxon>Desulfitobacteriaceae</taxon>
        <taxon>Dehalobacter</taxon>
    </lineage>
</organism>
<keyword evidence="3 5" id="KW-1133">Transmembrane helix</keyword>
<gene>
    <name evidence="6" type="ORF">GQ588_04950</name>
</gene>
<evidence type="ECO:0000256" key="1">
    <source>
        <dbReference type="ARBA" id="ARBA00004141"/>
    </source>
</evidence>
<accession>A0A857DFH8</accession>
<evidence type="ECO:0000256" key="2">
    <source>
        <dbReference type="ARBA" id="ARBA00022692"/>
    </source>
</evidence>
<evidence type="ECO:0000313" key="7">
    <source>
        <dbReference type="Proteomes" id="UP000430508"/>
    </source>
</evidence>
<evidence type="ECO:0000313" key="6">
    <source>
        <dbReference type="EMBL" id="QHA00040.1"/>
    </source>
</evidence>
<feature type="transmembrane region" description="Helical" evidence="5">
    <location>
        <begin position="20"/>
        <end position="37"/>
    </location>
</feature>